<evidence type="ECO:0000313" key="3">
    <source>
        <dbReference type="Proteomes" id="UP001157186"/>
    </source>
</evidence>
<evidence type="ECO:0000313" key="2">
    <source>
        <dbReference type="EMBL" id="GLX76983.1"/>
    </source>
</evidence>
<dbReference type="Gene3D" id="3.40.630.30">
    <property type="match status" value="1"/>
</dbReference>
<name>A0ABQ6GLU8_9GAMM</name>
<dbReference type="Pfam" id="PF13302">
    <property type="entry name" value="Acetyltransf_3"/>
    <property type="match status" value="1"/>
</dbReference>
<sequence>MQFPELATSRLNLTKITESDASSIFTLFSDPSVVEYYDLEVFTDIAQASRLIAFFNGRYNEALGIRWGIRVKGSDTLIGTCGFNRWNAQMKNAVIGYDLMSDFWGQGYITEAVNSIVAAAFNGKLPCGELNRIQADTVPGNKGSEFVLGKIGFQEEGLRRESGYWKNQFHDLKCFALLKSDYQAINC</sequence>
<dbReference type="RefSeq" id="WP_284242798.1">
    <property type="nucleotide sequence ID" value="NZ_BSST01000001.1"/>
</dbReference>
<comment type="caution">
    <text evidence="2">The sequence shown here is derived from an EMBL/GenBank/DDBJ whole genome shotgun (WGS) entry which is preliminary data.</text>
</comment>
<protein>
    <submittedName>
        <fullName evidence="2">N-acetyltransferase</fullName>
    </submittedName>
</protein>
<proteinExistence type="predicted"/>
<reference evidence="2 3" key="1">
    <citation type="submission" date="2023-03" db="EMBL/GenBank/DDBJ databases">
        <title>Draft genome sequence of Thalassotalea insulae KCTC 62186T.</title>
        <authorList>
            <person name="Sawabe T."/>
        </authorList>
    </citation>
    <scope>NUCLEOTIDE SEQUENCE [LARGE SCALE GENOMIC DNA]</scope>
    <source>
        <strain evidence="2 3">KCTC 62186</strain>
    </source>
</reference>
<evidence type="ECO:0000259" key="1">
    <source>
        <dbReference type="PROSITE" id="PS51186"/>
    </source>
</evidence>
<keyword evidence="3" id="KW-1185">Reference proteome</keyword>
<dbReference type="SUPFAM" id="SSF55729">
    <property type="entry name" value="Acyl-CoA N-acyltransferases (Nat)"/>
    <property type="match status" value="1"/>
</dbReference>
<dbReference type="InterPro" id="IPR000182">
    <property type="entry name" value="GNAT_dom"/>
</dbReference>
<organism evidence="2 3">
    <name type="scientific">Thalassotalea insulae</name>
    <dbReference type="NCBI Taxonomy" id="2056778"/>
    <lineage>
        <taxon>Bacteria</taxon>
        <taxon>Pseudomonadati</taxon>
        <taxon>Pseudomonadota</taxon>
        <taxon>Gammaproteobacteria</taxon>
        <taxon>Alteromonadales</taxon>
        <taxon>Colwelliaceae</taxon>
        <taxon>Thalassotalea</taxon>
    </lineage>
</organism>
<dbReference type="InterPro" id="IPR016181">
    <property type="entry name" value="Acyl_CoA_acyltransferase"/>
</dbReference>
<dbReference type="Proteomes" id="UP001157186">
    <property type="component" value="Unassembled WGS sequence"/>
</dbReference>
<dbReference type="PANTHER" id="PTHR43792">
    <property type="entry name" value="GNAT FAMILY, PUTATIVE (AFU_ORTHOLOGUE AFUA_3G00765)-RELATED-RELATED"/>
    <property type="match status" value="1"/>
</dbReference>
<feature type="domain" description="N-acetyltransferase" evidence="1">
    <location>
        <begin position="11"/>
        <end position="184"/>
    </location>
</feature>
<dbReference type="EMBL" id="BSST01000001">
    <property type="protein sequence ID" value="GLX76983.1"/>
    <property type="molecule type" value="Genomic_DNA"/>
</dbReference>
<gene>
    <name evidence="2" type="ORF">tinsulaeT_03230</name>
</gene>
<dbReference type="PROSITE" id="PS51186">
    <property type="entry name" value="GNAT"/>
    <property type="match status" value="1"/>
</dbReference>
<dbReference type="InterPro" id="IPR051531">
    <property type="entry name" value="N-acetyltransferase"/>
</dbReference>
<dbReference type="PANTHER" id="PTHR43792:SF9">
    <property type="entry name" value="RIBOSOMAL-PROTEIN-ALANINE ACETYLTRANSFERASE"/>
    <property type="match status" value="1"/>
</dbReference>
<accession>A0ABQ6GLU8</accession>